<sequence length="217" mass="24408">MIVYPLILTLKIGFIMSQNDEKIYSMWCSKLDLAGHRLLAIERQEGSQEVRRIEIVIDEEVSFEKYLKFSESESEISVKCRLIGGKIEAYEIPINPHALLQAKLIFIVDNWNDQFLAILGSRPVNSSGQPYPTLVVEIGNMESLKSLHNMVEGYFSAPNIITGVGFGGVPCNVVNIQEYQMDIPTDLLFDSVNIPANTPANFNIDLFKLQNELARAI</sequence>
<proteinExistence type="predicted"/>
<dbReference type="EMBL" id="QKYT01000017">
    <property type="protein sequence ID" value="RIA98315.1"/>
    <property type="molecule type" value="Genomic_DNA"/>
</dbReference>
<evidence type="ECO:0000313" key="2">
    <source>
        <dbReference type="Proteomes" id="UP000265703"/>
    </source>
</evidence>
<keyword evidence="2" id="KW-1185">Reference proteome</keyword>
<accession>A0A397TP70</accession>
<reference evidence="1 2" key="1">
    <citation type="submission" date="2018-06" db="EMBL/GenBank/DDBJ databases">
        <title>Comparative genomics reveals the genomic features of Rhizophagus irregularis, R. cerebriforme, R. diaphanum and Gigaspora rosea, and their symbiotic lifestyle signature.</title>
        <authorList>
            <person name="Morin E."/>
            <person name="San Clemente H."/>
            <person name="Chen E.C.H."/>
            <person name="De La Providencia I."/>
            <person name="Hainaut M."/>
            <person name="Kuo A."/>
            <person name="Kohler A."/>
            <person name="Murat C."/>
            <person name="Tang N."/>
            <person name="Roy S."/>
            <person name="Loubradou J."/>
            <person name="Henrissat B."/>
            <person name="Grigoriev I.V."/>
            <person name="Corradi N."/>
            <person name="Roux C."/>
            <person name="Martin F.M."/>
        </authorList>
    </citation>
    <scope>NUCLEOTIDE SEQUENCE [LARGE SCALE GENOMIC DNA]</scope>
    <source>
        <strain evidence="1 2">DAOM 227022</strain>
    </source>
</reference>
<name>A0A397TP70_9GLOM</name>
<comment type="caution">
    <text evidence="1">The sequence shown here is derived from an EMBL/GenBank/DDBJ whole genome shotgun (WGS) entry which is preliminary data.</text>
</comment>
<gene>
    <name evidence="1" type="ORF">C1645_870771</name>
</gene>
<organism evidence="1 2">
    <name type="scientific">Glomus cerebriforme</name>
    <dbReference type="NCBI Taxonomy" id="658196"/>
    <lineage>
        <taxon>Eukaryota</taxon>
        <taxon>Fungi</taxon>
        <taxon>Fungi incertae sedis</taxon>
        <taxon>Mucoromycota</taxon>
        <taxon>Glomeromycotina</taxon>
        <taxon>Glomeromycetes</taxon>
        <taxon>Glomerales</taxon>
        <taxon>Glomeraceae</taxon>
        <taxon>Glomus</taxon>
    </lineage>
</organism>
<evidence type="ECO:0000313" key="1">
    <source>
        <dbReference type="EMBL" id="RIA98315.1"/>
    </source>
</evidence>
<dbReference type="AlphaFoldDB" id="A0A397TP70"/>
<dbReference type="OrthoDB" id="2307807at2759"/>
<protein>
    <submittedName>
        <fullName evidence="1">Uncharacterized protein</fullName>
    </submittedName>
</protein>
<dbReference type="Proteomes" id="UP000265703">
    <property type="component" value="Unassembled WGS sequence"/>
</dbReference>